<dbReference type="InterPro" id="IPR016635">
    <property type="entry name" value="AP_complex_ssu"/>
</dbReference>
<dbReference type="Gene3D" id="3.30.450.60">
    <property type="match status" value="1"/>
</dbReference>
<dbReference type="GO" id="GO:0005794">
    <property type="term" value="C:Golgi apparatus"/>
    <property type="evidence" value="ECO:0007669"/>
    <property type="project" value="UniProtKB-SubCell"/>
</dbReference>
<dbReference type="GO" id="GO:0006896">
    <property type="term" value="P:Golgi to vacuole transport"/>
    <property type="evidence" value="ECO:0007669"/>
    <property type="project" value="InterPro"/>
</dbReference>
<dbReference type="InterPro" id="IPR000804">
    <property type="entry name" value="Clathrin_sm-chain_CS"/>
</dbReference>
<dbReference type="FunFam" id="3.30.450.60:FF:000001">
    <property type="entry name" value="AP complex subunit sigma"/>
    <property type="match status" value="1"/>
</dbReference>
<dbReference type="GO" id="GO:0030123">
    <property type="term" value="C:AP-3 adaptor complex"/>
    <property type="evidence" value="ECO:0007669"/>
    <property type="project" value="InterPro"/>
</dbReference>
<dbReference type="PROSITE" id="PS00989">
    <property type="entry name" value="CLAT_ADAPTOR_S"/>
    <property type="match status" value="1"/>
</dbReference>
<dbReference type="AlphaFoldDB" id="A0A6U4U9M8"/>
<dbReference type="PANTHER" id="PTHR11753">
    <property type="entry name" value="ADAPTOR COMPLEXES SMALL SUBUNIT FAMILY"/>
    <property type="match status" value="1"/>
</dbReference>
<reference evidence="11" key="1">
    <citation type="submission" date="2021-01" db="EMBL/GenBank/DDBJ databases">
        <authorList>
            <person name="Corre E."/>
            <person name="Pelletier E."/>
            <person name="Niang G."/>
            <person name="Scheremetjew M."/>
            <person name="Finn R."/>
            <person name="Kale V."/>
            <person name="Holt S."/>
            <person name="Cochrane G."/>
            <person name="Meng A."/>
            <person name="Brown T."/>
            <person name="Cohen L."/>
        </authorList>
    </citation>
    <scope>NUCLEOTIDE SEQUENCE</scope>
    <source>
        <strain evidence="11">CCMP644</strain>
    </source>
</reference>
<evidence type="ECO:0000256" key="4">
    <source>
        <dbReference type="ARBA" id="ARBA00022448"/>
    </source>
</evidence>
<dbReference type="GO" id="GO:0006886">
    <property type="term" value="P:intracellular protein transport"/>
    <property type="evidence" value="ECO:0007669"/>
    <property type="project" value="UniProtKB-UniRule"/>
</dbReference>
<keyword evidence="5 9" id="KW-0653">Protein transport</keyword>
<dbReference type="GO" id="GO:0030659">
    <property type="term" value="C:cytoplasmic vesicle membrane"/>
    <property type="evidence" value="ECO:0007669"/>
    <property type="project" value="UniProtKB-SubCell"/>
</dbReference>
<organism evidence="11">
    <name type="scientific">Hemiselmis andersenii</name>
    <name type="common">Cryptophyte alga</name>
    <dbReference type="NCBI Taxonomy" id="464988"/>
    <lineage>
        <taxon>Eukaryota</taxon>
        <taxon>Cryptophyceae</taxon>
        <taxon>Cryptomonadales</taxon>
        <taxon>Hemiselmidaceae</taxon>
        <taxon>Hemiselmis</taxon>
    </lineage>
</organism>
<keyword evidence="8" id="KW-0968">Cytoplasmic vesicle</keyword>
<evidence type="ECO:0000256" key="9">
    <source>
        <dbReference type="PIRNR" id="PIRNR015588"/>
    </source>
</evidence>
<feature type="domain" description="AP complex mu/sigma subunit" evidence="10">
    <location>
        <begin position="1"/>
        <end position="146"/>
    </location>
</feature>
<evidence type="ECO:0000256" key="1">
    <source>
        <dbReference type="ARBA" id="ARBA00004180"/>
    </source>
</evidence>
<proteinExistence type="inferred from homology"/>
<dbReference type="EMBL" id="HBFX01014301">
    <property type="protein sequence ID" value="CAD8954075.1"/>
    <property type="molecule type" value="Transcribed_RNA"/>
</dbReference>
<evidence type="ECO:0000256" key="6">
    <source>
        <dbReference type="ARBA" id="ARBA00023034"/>
    </source>
</evidence>
<dbReference type="PIRSF" id="PIRSF015588">
    <property type="entry name" value="AP_complex_sigma"/>
    <property type="match status" value="1"/>
</dbReference>
<sequence length="165" mass="19126">MIKGILVINNHGKPRLTKFYEHIPVERQQAMIKECFMLISKRSDRVCNFLEDVGAWSKDTKLVYRVYATLYFIFVVDGSESELGILDLIHVFVESLDHVFENVCELDLIFHTDKVHHILDEVVMGGMVLETNLQEILTSVKEQEELESKGSKIAQAKYKLKQQLR</sequence>
<evidence type="ECO:0000256" key="5">
    <source>
        <dbReference type="ARBA" id="ARBA00022927"/>
    </source>
</evidence>
<dbReference type="CDD" id="cd14834">
    <property type="entry name" value="AP3_sigma"/>
    <property type="match status" value="1"/>
</dbReference>
<evidence type="ECO:0000256" key="3">
    <source>
        <dbReference type="ARBA" id="ARBA00006972"/>
    </source>
</evidence>
<comment type="similarity">
    <text evidence="3 9">Belongs to the adaptor complexes small subunit family.</text>
</comment>
<keyword evidence="7 9" id="KW-0472">Membrane</keyword>
<gene>
    <name evidence="11" type="ORF">HAND00432_LOCUS8612</name>
</gene>
<dbReference type="InterPro" id="IPR027155">
    <property type="entry name" value="APS3"/>
</dbReference>
<name>A0A6U4U9M8_HEMAN</name>
<dbReference type="SUPFAM" id="SSF64356">
    <property type="entry name" value="SNARE-like"/>
    <property type="match status" value="1"/>
</dbReference>
<evidence type="ECO:0000256" key="8">
    <source>
        <dbReference type="ARBA" id="ARBA00023329"/>
    </source>
</evidence>
<evidence type="ECO:0000256" key="7">
    <source>
        <dbReference type="ARBA" id="ARBA00023136"/>
    </source>
</evidence>
<comment type="subcellular location">
    <subcellularLocation>
        <location evidence="1">Cytoplasmic vesicle membrane</location>
        <topology evidence="1">Peripheral membrane protein</topology>
        <orientation evidence="1">Cytoplasmic side</orientation>
    </subcellularLocation>
    <subcellularLocation>
        <location evidence="2">Golgi apparatus</location>
    </subcellularLocation>
</comment>
<evidence type="ECO:0000256" key="2">
    <source>
        <dbReference type="ARBA" id="ARBA00004555"/>
    </source>
</evidence>
<dbReference type="Pfam" id="PF01217">
    <property type="entry name" value="Clat_adaptor_s"/>
    <property type="match status" value="1"/>
</dbReference>
<keyword evidence="6" id="KW-0333">Golgi apparatus</keyword>
<evidence type="ECO:0000259" key="10">
    <source>
        <dbReference type="Pfam" id="PF01217"/>
    </source>
</evidence>
<dbReference type="InterPro" id="IPR022775">
    <property type="entry name" value="AP_mu_sigma_su"/>
</dbReference>
<keyword evidence="4 9" id="KW-0813">Transport</keyword>
<dbReference type="InterPro" id="IPR011012">
    <property type="entry name" value="Longin-like_dom_sf"/>
</dbReference>
<protein>
    <recommendedName>
        <fullName evidence="9">AP complex subunit sigma</fullName>
    </recommendedName>
</protein>
<evidence type="ECO:0000313" key="11">
    <source>
        <dbReference type="EMBL" id="CAD8954075.1"/>
    </source>
</evidence>
<accession>A0A6U4U9M8</accession>